<organism evidence="1 2">
    <name type="scientific">Marivirga lumbricoides</name>
    <dbReference type="NCBI Taxonomy" id="1046115"/>
    <lineage>
        <taxon>Bacteria</taxon>
        <taxon>Pseudomonadati</taxon>
        <taxon>Bacteroidota</taxon>
        <taxon>Cytophagia</taxon>
        <taxon>Cytophagales</taxon>
        <taxon>Marivirgaceae</taxon>
        <taxon>Marivirga</taxon>
    </lineage>
</organism>
<keyword evidence="2" id="KW-1185">Reference proteome</keyword>
<gene>
    <name evidence="1" type="ORF">GCM10011506_05680</name>
</gene>
<sequence length="84" mass="9284">MIKAVTGPGSILKPTESNAVIDAYSAQIANWISEGEGYADEYVSIRFSRGCVFITEDDRFDSSRHSLNVISTLKQQLLNRGMDV</sequence>
<proteinExistence type="predicted"/>
<accession>A0ABQ1LD82</accession>
<name>A0ABQ1LD82_9BACT</name>
<dbReference type="RefSeq" id="WP_188460301.1">
    <property type="nucleotide sequence ID" value="NZ_BAABHU010000002.1"/>
</dbReference>
<dbReference type="Proteomes" id="UP000636010">
    <property type="component" value="Unassembled WGS sequence"/>
</dbReference>
<dbReference type="EMBL" id="BMEC01000002">
    <property type="protein sequence ID" value="GGC23245.1"/>
    <property type="molecule type" value="Genomic_DNA"/>
</dbReference>
<evidence type="ECO:0000313" key="1">
    <source>
        <dbReference type="EMBL" id="GGC23245.1"/>
    </source>
</evidence>
<comment type="caution">
    <text evidence="1">The sequence shown here is derived from an EMBL/GenBank/DDBJ whole genome shotgun (WGS) entry which is preliminary data.</text>
</comment>
<protein>
    <submittedName>
        <fullName evidence="1">Uncharacterized protein</fullName>
    </submittedName>
</protein>
<evidence type="ECO:0000313" key="2">
    <source>
        <dbReference type="Proteomes" id="UP000636010"/>
    </source>
</evidence>
<reference evidence="2" key="1">
    <citation type="journal article" date="2019" name="Int. J. Syst. Evol. Microbiol.">
        <title>The Global Catalogue of Microorganisms (GCM) 10K type strain sequencing project: providing services to taxonomists for standard genome sequencing and annotation.</title>
        <authorList>
            <consortium name="The Broad Institute Genomics Platform"/>
            <consortium name="The Broad Institute Genome Sequencing Center for Infectious Disease"/>
            <person name="Wu L."/>
            <person name="Ma J."/>
        </authorList>
    </citation>
    <scope>NUCLEOTIDE SEQUENCE [LARGE SCALE GENOMIC DNA]</scope>
    <source>
        <strain evidence="2">CGMCC 1.10832</strain>
    </source>
</reference>